<dbReference type="WBParaSite" id="ALUE_0000022301-mRNA-1">
    <property type="protein sequence ID" value="ALUE_0000022301-mRNA-1"/>
    <property type="gene ID" value="ALUE_0000022301"/>
</dbReference>
<keyword evidence="1" id="KW-1185">Reference proteome</keyword>
<protein>
    <submittedName>
        <fullName evidence="2">Uncharacterized protein</fullName>
    </submittedName>
</protein>
<evidence type="ECO:0000313" key="1">
    <source>
        <dbReference type="Proteomes" id="UP000036681"/>
    </source>
</evidence>
<reference evidence="2" key="1">
    <citation type="submission" date="2017-02" db="UniProtKB">
        <authorList>
            <consortium name="WormBaseParasite"/>
        </authorList>
    </citation>
    <scope>IDENTIFICATION</scope>
</reference>
<evidence type="ECO:0000313" key="2">
    <source>
        <dbReference type="WBParaSite" id="ALUE_0000022301-mRNA-1"/>
    </source>
</evidence>
<accession>A0A0M3HFC8</accession>
<name>A0A0M3HFC8_ASCLU</name>
<sequence>MSYKNKVDLFLITLICLLLTTSSHLMFAFQVS</sequence>
<dbReference type="Proteomes" id="UP000036681">
    <property type="component" value="Unplaced"/>
</dbReference>
<proteinExistence type="predicted"/>
<dbReference type="AlphaFoldDB" id="A0A0M3HFC8"/>
<organism evidence="1 2">
    <name type="scientific">Ascaris lumbricoides</name>
    <name type="common">Giant roundworm</name>
    <dbReference type="NCBI Taxonomy" id="6252"/>
    <lineage>
        <taxon>Eukaryota</taxon>
        <taxon>Metazoa</taxon>
        <taxon>Ecdysozoa</taxon>
        <taxon>Nematoda</taxon>
        <taxon>Chromadorea</taxon>
        <taxon>Rhabditida</taxon>
        <taxon>Spirurina</taxon>
        <taxon>Ascaridomorpha</taxon>
        <taxon>Ascaridoidea</taxon>
        <taxon>Ascarididae</taxon>
        <taxon>Ascaris</taxon>
    </lineage>
</organism>